<feature type="transmembrane region" description="Helical" evidence="7">
    <location>
        <begin position="190"/>
        <end position="211"/>
    </location>
</feature>
<keyword evidence="6 7" id="KW-0472">Membrane</keyword>
<dbReference type="AlphaFoldDB" id="A0A9C9ENJ8"/>
<evidence type="ECO:0000256" key="4">
    <source>
        <dbReference type="ARBA" id="ARBA00022692"/>
    </source>
</evidence>
<feature type="transmembrane region" description="Helical" evidence="7">
    <location>
        <begin position="236"/>
        <end position="257"/>
    </location>
</feature>
<keyword evidence="3" id="KW-1003">Cell membrane</keyword>
<proteinExistence type="inferred from homology"/>
<feature type="domain" description="ABC transmembrane type-1" evidence="8">
    <location>
        <begin position="68"/>
        <end position="257"/>
    </location>
</feature>
<dbReference type="EMBL" id="DRIG01000101">
    <property type="protein sequence ID" value="HEC79443.1"/>
    <property type="molecule type" value="Genomic_DNA"/>
</dbReference>
<dbReference type="Gene3D" id="1.10.3720.10">
    <property type="entry name" value="MetI-like"/>
    <property type="match status" value="1"/>
</dbReference>
<evidence type="ECO:0000256" key="2">
    <source>
        <dbReference type="ARBA" id="ARBA00022448"/>
    </source>
</evidence>
<comment type="subcellular location">
    <subcellularLocation>
        <location evidence="1 7">Cell membrane</location>
        <topology evidence="1 7">Multi-pass membrane protein</topology>
    </subcellularLocation>
</comment>
<dbReference type="SUPFAM" id="SSF161098">
    <property type="entry name" value="MetI-like"/>
    <property type="match status" value="1"/>
</dbReference>
<comment type="caution">
    <text evidence="9">The sequence shown here is derived from an EMBL/GenBank/DDBJ whole genome shotgun (WGS) entry which is preliminary data.</text>
</comment>
<keyword evidence="5 7" id="KW-1133">Transmembrane helix</keyword>
<organism evidence="9 10">
    <name type="scientific">candidate division WOR-3 bacterium</name>
    <dbReference type="NCBI Taxonomy" id="2052148"/>
    <lineage>
        <taxon>Bacteria</taxon>
        <taxon>Bacteria division WOR-3</taxon>
    </lineage>
</organism>
<feature type="transmembrane region" description="Helical" evidence="7">
    <location>
        <begin position="7"/>
        <end position="28"/>
    </location>
</feature>
<feature type="transmembrane region" description="Helical" evidence="7">
    <location>
        <begin position="132"/>
        <end position="153"/>
    </location>
</feature>
<dbReference type="CDD" id="cd06261">
    <property type="entry name" value="TM_PBP2"/>
    <property type="match status" value="1"/>
</dbReference>
<accession>A0A9C9ENJ8</accession>
<evidence type="ECO:0000256" key="6">
    <source>
        <dbReference type="ARBA" id="ARBA00023136"/>
    </source>
</evidence>
<keyword evidence="2 7" id="KW-0813">Transport</keyword>
<name>A0A9C9ENJ8_UNCW3</name>
<evidence type="ECO:0000313" key="10">
    <source>
        <dbReference type="Proteomes" id="UP000885826"/>
    </source>
</evidence>
<dbReference type="PANTHER" id="PTHR43744">
    <property type="entry name" value="ABC TRANSPORTER PERMEASE PROTEIN MG189-RELATED-RELATED"/>
    <property type="match status" value="1"/>
</dbReference>
<protein>
    <submittedName>
        <fullName evidence="9">Carbohydrate ABC transporter permease</fullName>
    </submittedName>
</protein>
<keyword evidence="4 7" id="KW-0812">Transmembrane</keyword>
<comment type="similarity">
    <text evidence="7">Belongs to the binding-protein-dependent transport system permease family.</text>
</comment>
<feature type="transmembrane region" description="Helical" evidence="7">
    <location>
        <begin position="67"/>
        <end position="91"/>
    </location>
</feature>
<feature type="transmembrane region" description="Helical" evidence="7">
    <location>
        <begin position="103"/>
        <end position="126"/>
    </location>
</feature>
<dbReference type="GO" id="GO:0055085">
    <property type="term" value="P:transmembrane transport"/>
    <property type="evidence" value="ECO:0007669"/>
    <property type="project" value="InterPro"/>
</dbReference>
<dbReference type="PROSITE" id="PS50928">
    <property type="entry name" value="ABC_TM1"/>
    <property type="match status" value="1"/>
</dbReference>
<dbReference type="GO" id="GO:0005886">
    <property type="term" value="C:plasma membrane"/>
    <property type="evidence" value="ECO:0007669"/>
    <property type="project" value="UniProtKB-SubCell"/>
</dbReference>
<evidence type="ECO:0000256" key="5">
    <source>
        <dbReference type="ARBA" id="ARBA00022989"/>
    </source>
</evidence>
<evidence type="ECO:0000313" key="9">
    <source>
        <dbReference type="EMBL" id="HEC79443.1"/>
    </source>
</evidence>
<evidence type="ECO:0000256" key="3">
    <source>
        <dbReference type="ARBA" id="ARBA00022475"/>
    </source>
</evidence>
<evidence type="ECO:0000259" key="8">
    <source>
        <dbReference type="PROSITE" id="PS50928"/>
    </source>
</evidence>
<dbReference type="Pfam" id="PF00528">
    <property type="entry name" value="BPD_transp_1"/>
    <property type="match status" value="1"/>
</dbReference>
<evidence type="ECO:0000256" key="1">
    <source>
        <dbReference type="ARBA" id="ARBA00004651"/>
    </source>
</evidence>
<reference evidence="9" key="1">
    <citation type="journal article" date="2020" name="mSystems">
        <title>Genome- and Community-Level Interaction Insights into Carbon Utilization and Element Cycling Functions of Hydrothermarchaeota in Hydrothermal Sediment.</title>
        <authorList>
            <person name="Zhou Z."/>
            <person name="Liu Y."/>
            <person name="Xu W."/>
            <person name="Pan J."/>
            <person name="Luo Z.H."/>
            <person name="Li M."/>
        </authorList>
    </citation>
    <scope>NUCLEOTIDE SEQUENCE</scope>
    <source>
        <strain evidence="9">HyVt-388</strain>
    </source>
</reference>
<dbReference type="PANTHER" id="PTHR43744:SF12">
    <property type="entry name" value="ABC TRANSPORTER PERMEASE PROTEIN MG189-RELATED"/>
    <property type="match status" value="1"/>
</dbReference>
<sequence>MNNRKNTAIHILLLFGALWMLLPFFWMFSTSLKTQMEALKFPPSLFPARLMFINYLEAFRQVDFSRYFLNTIIMTFGTTFLVFVTSSLAAYAFARLRFPLRDFFFSLFLAMMMIPMPVYLVPSYVILSRFGWIDTFLALIVPWGANVFSIFLLRQHFRTLPQELFDAAKIDGLSHIQILRRIVLPLSKPVLITVGIFQIVANWNSFLWPLIVTHSDSMRTIQTGLAYFAQAESTNYPLLCAASVFITAPLIILYFIMQKQIMESFTRSGLKE</sequence>
<dbReference type="InterPro" id="IPR000515">
    <property type="entry name" value="MetI-like"/>
</dbReference>
<evidence type="ECO:0000256" key="7">
    <source>
        <dbReference type="RuleBase" id="RU363032"/>
    </source>
</evidence>
<dbReference type="Proteomes" id="UP000885826">
    <property type="component" value="Unassembled WGS sequence"/>
</dbReference>
<dbReference type="InterPro" id="IPR035906">
    <property type="entry name" value="MetI-like_sf"/>
</dbReference>
<gene>
    <name evidence="9" type="ORF">ENI34_09960</name>
</gene>